<feature type="domain" description="HD" evidence="2">
    <location>
        <begin position="195"/>
        <end position="321"/>
    </location>
</feature>
<dbReference type="InterPro" id="IPR003607">
    <property type="entry name" value="HD/PDEase_dom"/>
</dbReference>
<accession>A0A0C7P0L6</accession>
<keyword evidence="1 3" id="KW-0378">Hydrolase</keyword>
<dbReference type="InterPro" id="IPR004365">
    <property type="entry name" value="NA-bd_OB_tRNA"/>
</dbReference>
<keyword evidence="4" id="KW-1185">Reference proteome</keyword>
<dbReference type="InterPro" id="IPR050798">
    <property type="entry name" value="YhaM_exoribonuc/phosphodiest"/>
</dbReference>
<dbReference type="GO" id="GO:0003676">
    <property type="term" value="F:nucleic acid binding"/>
    <property type="evidence" value="ECO:0007669"/>
    <property type="project" value="InterPro"/>
</dbReference>
<dbReference type="KEGG" id="dtn:DTL3_0248"/>
<gene>
    <name evidence="3" type="ORF">DTL3_0248</name>
</gene>
<dbReference type="InterPro" id="IPR006675">
    <property type="entry name" value="HDIG_dom"/>
</dbReference>
<protein>
    <submittedName>
        <fullName evidence="3">Putative HD-superfamily hydrolase</fullName>
    </submittedName>
</protein>
<evidence type="ECO:0000313" key="4">
    <source>
        <dbReference type="Proteomes" id="UP000032809"/>
    </source>
</evidence>
<dbReference type="PANTHER" id="PTHR37294">
    <property type="entry name" value="3'-5' EXORIBONUCLEASE YHAM"/>
    <property type="match status" value="1"/>
</dbReference>
<dbReference type="STRING" id="1006576.DTL3_0248"/>
<dbReference type="Gene3D" id="2.40.50.140">
    <property type="entry name" value="Nucleic acid-binding proteins"/>
    <property type="match status" value="1"/>
</dbReference>
<dbReference type="Proteomes" id="UP000032809">
    <property type="component" value="Chromosome I"/>
</dbReference>
<dbReference type="GO" id="GO:0016787">
    <property type="term" value="F:hydrolase activity"/>
    <property type="evidence" value="ECO:0007669"/>
    <property type="project" value="UniProtKB-KW"/>
</dbReference>
<dbReference type="Pfam" id="PF01336">
    <property type="entry name" value="tRNA_anti-codon"/>
    <property type="match status" value="1"/>
</dbReference>
<dbReference type="NCBIfam" id="TIGR00277">
    <property type="entry name" value="HDIG"/>
    <property type="match status" value="1"/>
</dbReference>
<sequence length="359" mass="41142">MGDNYSIGEILKGQKGDNNSDFVKKEAFKQVNLISELKPNEEVQVEGKVVSKRLQKTKSDRSFLLITLADKSQSIRAVDWYYPEENNNKIQVGEVIKLKGKTVFFENRIQINLINDEEAIEILNPLEVNPEKYMKSSQTELNTLINTLENYIVQVENLGVKALLTSIFIENDYIREMFLTSPAAMDIHHAYQNGLIEHSLKVTELSLKLYKTYSEEEVYINKDIIIAGALLHDIGKIEEYVITPSGIEKTEQGELMGHIPLGVKLIYEEAEKIGERISKEDLDHIIHIILSHHGEIEYGSPVVPKTLEAMIVNFSDNIDSKIARAKENIRNALQINENSTWSEYDKRLERKMKIEKYSD</sequence>
<dbReference type="GO" id="GO:0031125">
    <property type="term" value="P:rRNA 3'-end processing"/>
    <property type="evidence" value="ECO:0007669"/>
    <property type="project" value="TreeGrafter"/>
</dbReference>
<reference evidence="4" key="1">
    <citation type="submission" date="2014-11" db="EMBL/GenBank/DDBJ databases">
        <authorList>
            <person name="Wibberg D."/>
        </authorList>
    </citation>
    <scope>NUCLEOTIDE SEQUENCE [LARGE SCALE GENOMIC DNA]</scope>
    <source>
        <strain evidence="4">L3</strain>
    </source>
</reference>
<dbReference type="Pfam" id="PF01966">
    <property type="entry name" value="HD"/>
    <property type="match status" value="1"/>
</dbReference>
<dbReference type="CDD" id="cd00077">
    <property type="entry name" value="HDc"/>
    <property type="match status" value="1"/>
</dbReference>
<dbReference type="SMART" id="SM00471">
    <property type="entry name" value="HDc"/>
    <property type="match status" value="1"/>
</dbReference>
<dbReference type="AlphaFoldDB" id="A0A0C7P0L6"/>
<dbReference type="SUPFAM" id="SSF109604">
    <property type="entry name" value="HD-domain/PDEase-like"/>
    <property type="match status" value="1"/>
</dbReference>
<evidence type="ECO:0000313" key="3">
    <source>
        <dbReference type="EMBL" id="CEP77579.1"/>
    </source>
</evidence>
<dbReference type="InterPro" id="IPR012340">
    <property type="entry name" value="NA-bd_OB-fold"/>
</dbReference>
<evidence type="ECO:0000259" key="2">
    <source>
        <dbReference type="PROSITE" id="PS51831"/>
    </source>
</evidence>
<proteinExistence type="predicted"/>
<dbReference type="RefSeq" id="WP_052670222.1">
    <property type="nucleotide sequence ID" value="NZ_LN824141.1"/>
</dbReference>
<name>A0A0C7P0L6_DEFTU</name>
<dbReference type="PANTHER" id="PTHR37294:SF1">
    <property type="entry name" value="3'-5' EXORIBONUCLEASE YHAM"/>
    <property type="match status" value="1"/>
</dbReference>
<dbReference type="Gene3D" id="1.10.3210.10">
    <property type="entry name" value="Hypothetical protein af1432"/>
    <property type="match status" value="1"/>
</dbReference>
<dbReference type="SUPFAM" id="SSF50249">
    <property type="entry name" value="Nucleic acid-binding proteins"/>
    <property type="match status" value="1"/>
</dbReference>
<dbReference type="OrthoDB" id="9778453at2"/>
<dbReference type="PROSITE" id="PS51831">
    <property type="entry name" value="HD"/>
    <property type="match status" value="1"/>
</dbReference>
<organism evidence="3 4">
    <name type="scientific">Defluviitoga tunisiensis</name>
    <dbReference type="NCBI Taxonomy" id="1006576"/>
    <lineage>
        <taxon>Bacteria</taxon>
        <taxon>Thermotogati</taxon>
        <taxon>Thermotogota</taxon>
        <taxon>Thermotogae</taxon>
        <taxon>Petrotogales</taxon>
        <taxon>Petrotogaceae</taxon>
        <taxon>Defluviitoga</taxon>
    </lineage>
</organism>
<dbReference type="HOGENOM" id="CLU_056349_2_0_0"/>
<evidence type="ECO:0000256" key="1">
    <source>
        <dbReference type="ARBA" id="ARBA00022801"/>
    </source>
</evidence>
<dbReference type="InterPro" id="IPR006674">
    <property type="entry name" value="HD_domain"/>
</dbReference>
<dbReference type="EMBL" id="LN824141">
    <property type="protein sequence ID" value="CEP77579.1"/>
    <property type="molecule type" value="Genomic_DNA"/>
</dbReference>